<dbReference type="PANTHER" id="PTHR11695">
    <property type="entry name" value="ALCOHOL DEHYDROGENASE RELATED"/>
    <property type="match status" value="1"/>
</dbReference>
<keyword evidence="4" id="KW-1185">Reference proteome</keyword>
<dbReference type="InterPro" id="IPR036291">
    <property type="entry name" value="NAD(P)-bd_dom_sf"/>
</dbReference>
<reference evidence="3" key="2">
    <citation type="submission" date="2023-06" db="EMBL/GenBank/DDBJ databases">
        <authorList>
            <consortium name="Lawrence Berkeley National Laboratory"/>
            <person name="Haridas S."/>
            <person name="Hensen N."/>
            <person name="Bonometti L."/>
            <person name="Westerberg I."/>
            <person name="Brannstrom I.O."/>
            <person name="Guillou S."/>
            <person name="Cros-Aarteil S."/>
            <person name="Calhoun S."/>
            <person name="Kuo A."/>
            <person name="Mondo S."/>
            <person name="Pangilinan J."/>
            <person name="Riley R."/>
            <person name="LaButti K."/>
            <person name="Andreopoulos B."/>
            <person name="Lipzen A."/>
            <person name="Chen C."/>
            <person name="Yanf M."/>
            <person name="Daum C."/>
            <person name="Ng V."/>
            <person name="Clum A."/>
            <person name="Steindorff A."/>
            <person name="Ohm R."/>
            <person name="Martin F."/>
            <person name="Silar P."/>
            <person name="Natvig D."/>
            <person name="Lalanne C."/>
            <person name="Gautier V."/>
            <person name="Ament-velasquez S.L."/>
            <person name="Kruys A."/>
            <person name="Hutchinson M.I."/>
            <person name="Powell A.J."/>
            <person name="Barry K."/>
            <person name="Miller A.N."/>
            <person name="Grigoriev I.V."/>
            <person name="Debuchy R."/>
            <person name="Gladieux P."/>
            <person name="Thoren M.H."/>
            <person name="Johannesson H."/>
        </authorList>
    </citation>
    <scope>NUCLEOTIDE SEQUENCE</scope>
    <source>
        <strain evidence="3">CBS 232.78</strain>
    </source>
</reference>
<dbReference type="SMART" id="SM00829">
    <property type="entry name" value="PKS_ER"/>
    <property type="match status" value="1"/>
</dbReference>
<dbReference type="InterPro" id="IPR002364">
    <property type="entry name" value="Quin_OxRdtase/zeta-crystal_CS"/>
</dbReference>
<evidence type="ECO:0000313" key="4">
    <source>
        <dbReference type="Proteomes" id="UP001285441"/>
    </source>
</evidence>
<sequence length="390" mass="41166">MASTPRTTKAWTYTRTGPPRQVLSLTTTHPFPIFPPPNPSDEEWLLIRVSYAALNPGDGIIMAVLPFAFRSTKTAVPGYDLTGTVVDVWTAASSSSTPTSASPEATQSRFQKGDAVIAFIVVSHMLRTGAGALQGTVAIPAKYVVKIPAHNTRREAAGLLLTACTAAEVVKNASLKRGDKVLVVGASGGIGSAAVQLVRDAVGADDHGDGGGRVVAVCSGRNEAMVKGLGAGEVIDYTLYANLPNELARLHGHSSKPFDAIVDTFGDQNLYKHSSQYLKPDGIYSAAGIHSTGYSTWPILKAGIAMTANALWPRSPWLGGSGRTWIAASMMDPGLELMESLVALLGQGKLRVAVDSVWSFEQVHEAFDVQLSGRARGKVIVKVNGDEGEE</sequence>
<dbReference type="Pfam" id="PF13602">
    <property type="entry name" value="ADH_zinc_N_2"/>
    <property type="match status" value="1"/>
</dbReference>
<dbReference type="InterPro" id="IPR020843">
    <property type="entry name" value="ER"/>
</dbReference>
<dbReference type="SUPFAM" id="SSF50129">
    <property type="entry name" value="GroES-like"/>
    <property type="match status" value="1"/>
</dbReference>
<dbReference type="GO" id="GO:0016491">
    <property type="term" value="F:oxidoreductase activity"/>
    <property type="evidence" value="ECO:0007669"/>
    <property type="project" value="UniProtKB-KW"/>
</dbReference>
<dbReference type="PROSITE" id="PS01162">
    <property type="entry name" value="QOR_ZETA_CRYSTAL"/>
    <property type="match status" value="1"/>
</dbReference>
<dbReference type="Pfam" id="PF08240">
    <property type="entry name" value="ADH_N"/>
    <property type="match status" value="1"/>
</dbReference>
<accession>A0AAE0K584</accession>
<dbReference type="AlphaFoldDB" id="A0AAE0K584"/>
<dbReference type="GO" id="GO:0008270">
    <property type="term" value="F:zinc ion binding"/>
    <property type="evidence" value="ECO:0007669"/>
    <property type="project" value="InterPro"/>
</dbReference>
<name>A0AAE0K584_9PEZI</name>
<dbReference type="InterPro" id="IPR013154">
    <property type="entry name" value="ADH-like_N"/>
</dbReference>
<gene>
    <name evidence="3" type="ORF">B0H63DRAFT_486822</name>
</gene>
<dbReference type="PANTHER" id="PTHR11695:SF294">
    <property type="entry name" value="RETICULON-4-INTERACTING PROTEIN 1, MITOCHONDRIAL"/>
    <property type="match status" value="1"/>
</dbReference>
<proteinExistence type="predicted"/>
<feature type="domain" description="Enoyl reductase (ER)" evidence="2">
    <location>
        <begin position="20"/>
        <end position="381"/>
    </location>
</feature>
<dbReference type="InterPro" id="IPR011032">
    <property type="entry name" value="GroES-like_sf"/>
</dbReference>
<keyword evidence="1" id="KW-0560">Oxidoreductase</keyword>
<protein>
    <recommendedName>
        <fullName evidence="2">Enoyl reductase (ER) domain-containing protein</fullName>
    </recommendedName>
</protein>
<dbReference type="EMBL" id="JAULSW010000009">
    <property type="protein sequence ID" value="KAK3370343.1"/>
    <property type="molecule type" value="Genomic_DNA"/>
</dbReference>
<evidence type="ECO:0000256" key="1">
    <source>
        <dbReference type="ARBA" id="ARBA00023002"/>
    </source>
</evidence>
<evidence type="ECO:0000313" key="3">
    <source>
        <dbReference type="EMBL" id="KAK3370343.1"/>
    </source>
</evidence>
<dbReference type="SUPFAM" id="SSF51735">
    <property type="entry name" value="NAD(P)-binding Rossmann-fold domains"/>
    <property type="match status" value="1"/>
</dbReference>
<dbReference type="Proteomes" id="UP001285441">
    <property type="component" value="Unassembled WGS sequence"/>
</dbReference>
<dbReference type="GO" id="GO:0005739">
    <property type="term" value="C:mitochondrion"/>
    <property type="evidence" value="ECO:0007669"/>
    <property type="project" value="TreeGrafter"/>
</dbReference>
<dbReference type="InterPro" id="IPR050700">
    <property type="entry name" value="YIM1/Zinc_Alcohol_DH_Fams"/>
</dbReference>
<dbReference type="CDD" id="cd08267">
    <property type="entry name" value="MDR1"/>
    <property type="match status" value="1"/>
</dbReference>
<reference evidence="3" key="1">
    <citation type="journal article" date="2023" name="Mol. Phylogenet. Evol.">
        <title>Genome-scale phylogeny and comparative genomics of the fungal order Sordariales.</title>
        <authorList>
            <person name="Hensen N."/>
            <person name="Bonometti L."/>
            <person name="Westerberg I."/>
            <person name="Brannstrom I.O."/>
            <person name="Guillou S."/>
            <person name="Cros-Aarteil S."/>
            <person name="Calhoun S."/>
            <person name="Haridas S."/>
            <person name="Kuo A."/>
            <person name="Mondo S."/>
            <person name="Pangilinan J."/>
            <person name="Riley R."/>
            <person name="LaButti K."/>
            <person name="Andreopoulos B."/>
            <person name="Lipzen A."/>
            <person name="Chen C."/>
            <person name="Yan M."/>
            <person name="Daum C."/>
            <person name="Ng V."/>
            <person name="Clum A."/>
            <person name="Steindorff A."/>
            <person name="Ohm R.A."/>
            <person name="Martin F."/>
            <person name="Silar P."/>
            <person name="Natvig D.O."/>
            <person name="Lalanne C."/>
            <person name="Gautier V."/>
            <person name="Ament-Velasquez S.L."/>
            <person name="Kruys A."/>
            <person name="Hutchinson M.I."/>
            <person name="Powell A.J."/>
            <person name="Barry K."/>
            <person name="Miller A.N."/>
            <person name="Grigoriev I.V."/>
            <person name="Debuchy R."/>
            <person name="Gladieux P."/>
            <person name="Hiltunen Thoren M."/>
            <person name="Johannesson H."/>
        </authorList>
    </citation>
    <scope>NUCLEOTIDE SEQUENCE</scope>
    <source>
        <strain evidence="3">CBS 232.78</strain>
    </source>
</reference>
<evidence type="ECO:0000259" key="2">
    <source>
        <dbReference type="SMART" id="SM00829"/>
    </source>
</evidence>
<dbReference type="Gene3D" id="3.40.50.720">
    <property type="entry name" value="NAD(P)-binding Rossmann-like Domain"/>
    <property type="match status" value="1"/>
</dbReference>
<organism evidence="3 4">
    <name type="scientific">Podospora didyma</name>
    <dbReference type="NCBI Taxonomy" id="330526"/>
    <lineage>
        <taxon>Eukaryota</taxon>
        <taxon>Fungi</taxon>
        <taxon>Dikarya</taxon>
        <taxon>Ascomycota</taxon>
        <taxon>Pezizomycotina</taxon>
        <taxon>Sordariomycetes</taxon>
        <taxon>Sordariomycetidae</taxon>
        <taxon>Sordariales</taxon>
        <taxon>Podosporaceae</taxon>
        <taxon>Podospora</taxon>
    </lineage>
</organism>
<comment type="caution">
    <text evidence="3">The sequence shown here is derived from an EMBL/GenBank/DDBJ whole genome shotgun (WGS) entry which is preliminary data.</text>
</comment>
<dbReference type="Gene3D" id="3.90.180.10">
    <property type="entry name" value="Medium-chain alcohol dehydrogenases, catalytic domain"/>
    <property type="match status" value="1"/>
</dbReference>